<dbReference type="PATRIC" id="fig|1122152.4.peg.560"/>
<protein>
    <submittedName>
        <fullName evidence="2">Uncharacterized protein</fullName>
    </submittedName>
</protein>
<dbReference type="EMBL" id="AZFB01000002">
    <property type="protein sequence ID" value="KRL63643.1"/>
    <property type="molecule type" value="Genomic_DNA"/>
</dbReference>
<keyword evidence="1" id="KW-0472">Membrane</keyword>
<proteinExistence type="predicted"/>
<dbReference type="AlphaFoldDB" id="A0A0R1SEP8"/>
<dbReference type="RefSeq" id="WP_027825613.1">
    <property type="nucleotide sequence ID" value="NZ_AZFB01000002.1"/>
</dbReference>
<comment type="caution">
    <text evidence="2">The sequence shown here is derived from an EMBL/GenBank/DDBJ whole genome shotgun (WGS) entry which is preliminary data.</text>
</comment>
<keyword evidence="1" id="KW-1133">Transmembrane helix</keyword>
<accession>A0A0R1SEP8</accession>
<reference evidence="2 3" key="1">
    <citation type="journal article" date="2015" name="Genome Announc.">
        <title>Expanding the biotechnology potential of lactobacilli through comparative genomics of 213 strains and associated genera.</title>
        <authorList>
            <person name="Sun Z."/>
            <person name="Harris H.M."/>
            <person name="McCann A."/>
            <person name="Guo C."/>
            <person name="Argimon S."/>
            <person name="Zhang W."/>
            <person name="Yang X."/>
            <person name="Jeffery I.B."/>
            <person name="Cooney J.C."/>
            <person name="Kagawa T.F."/>
            <person name="Liu W."/>
            <person name="Song Y."/>
            <person name="Salvetti E."/>
            <person name="Wrobel A."/>
            <person name="Rasinkangas P."/>
            <person name="Parkhill J."/>
            <person name="Rea M.C."/>
            <person name="O'Sullivan O."/>
            <person name="Ritari J."/>
            <person name="Douillard F.P."/>
            <person name="Paul Ross R."/>
            <person name="Yang R."/>
            <person name="Briner A.E."/>
            <person name="Felis G.E."/>
            <person name="de Vos W.M."/>
            <person name="Barrangou R."/>
            <person name="Klaenhammer T.R."/>
            <person name="Caufield P.W."/>
            <person name="Cui Y."/>
            <person name="Zhang H."/>
            <person name="O'Toole P.W."/>
        </authorList>
    </citation>
    <scope>NUCLEOTIDE SEQUENCE [LARGE SCALE GENOMIC DNA]</scope>
    <source>
        <strain evidence="2 3">DSM 15354</strain>
    </source>
</reference>
<dbReference type="Proteomes" id="UP000051931">
    <property type="component" value="Unassembled WGS sequence"/>
</dbReference>
<dbReference type="STRING" id="1122152.GCA_000425905_00318"/>
<gene>
    <name evidence="2" type="ORF">FC23_GL000552</name>
</gene>
<evidence type="ECO:0000313" key="3">
    <source>
        <dbReference type="Proteomes" id="UP000051931"/>
    </source>
</evidence>
<evidence type="ECO:0000313" key="2">
    <source>
        <dbReference type="EMBL" id="KRL63643.1"/>
    </source>
</evidence>
<evidence type="ECO:0000256" key="1">
    <source>
        <dbReference type="SAM" id="Phobius"/>
    </source>
</evidence>
<sequence length="267" mass="30404">MTTIRKVFKLGLKDRVRLINKFLLFQLAGTLLLTLYLFFIAKEKITGMPNSILSIFTVQVMATSFPIDFIIFIFLMGRFANDMRHATWHLVPLSESKIFITGFLTNIVAYIYTAVLQGIALFLSLLLQYNFFSKLFRQFSRNLSDKVFVGKLNEVLRISSQIFILVAVVILSLCLLLFLVSMLTRIILRNIPGIKGESLSKTVMVVVYVILWIGISKLANLLDMIHINGLKFEDDLGLTIISSIITFIGLLLLDAFIYQKFDQAKVD</sequence>
<organism evidence="2 3">
    <name type="scientific">Lactobacillus psittaci DSM 15354</name>
    <dbReference type="NCBI Taxonomy" id="1122152"/>
    <lineage>
        <taxon>Bacteria</taxon>
        <taxon>Bacillati</taxon>
        <taxon>Bacillota</taxon>
        <taxon>Bacilli</taxon>
        <taxon>Lactobacillales</taxon>
        <taxon>Lactobacillaceae</taxon>
        <taxon>Lactobacillus</taxon>
    </lineage>
</organism>
<feature type="transmembrane region" description="Helical" evidence="1">
    <location>
        <begin position="199"/>
        <end position="216"/>
    </location>
</feature>
<feature type="transmembrane region" description="Helical" evidence="1">
    <location>
        <begin position="98"/>
        <end position="127"/>
    </location>
</feature>
<dbReference type="OrthoDB" id="2323775at2"/>
<keyword evidence="3" id="KW-1185">Reference proteome</keyword>
<feature type="transmembrane region" description="Helical" evidence="1">
    <location>
        <begin position="162"/>
        <end position="187"/>
    </location>
</feature>
<feature type="transmembrane region" description="Helical" evidence="1">
    <location>
        <begin position="236"/>
        <end position="258"/>
    </location>
</feature>
<keyword evidence="1" id="KW-0812">Transmembrane</keyword>
<name>A0A0R1SEP8_9LACO</name>
<feature type="transmembrane region" description="Helical" evidence="1">
    <location>
        <begin position="52"/>
        <end position="77"/>
    </location>
</feature>
<feature type="transmembrane region" description="Helical" evidence="1">
    <location>
        <begin position="21"/>
        <end position="40"/>
    </location>
</feature>